<proteinExistence type="predicted"/>
<dbReference type="AlphaFoldDB" id="A0A2S7MZD0"/>
<keyword evidence="2" id="KW-1185">Reference proteome</keyword>
<reference evidence="1 2" key="1">
    <citation type="submission" date="2017-12" db="EMBL/GenBank/DDBJ databases">
        <title>Taxonomic description and draft genome of Pradoshia cofamensis Gen. nov., sp. nov., a thermotolerant bacillale isolated from anterior gut of earthworm Eisenia fetida.</title>
        <authorList>
            <person name="Saha T."/>
            <person name="Chakraborty R."/>
        </authorList>
    </citation>
    <scope>NUCLEOTIDE SEQUENCE [LARGE SCALE GENOMIC DNA]</scope>
    <source>
        <strain evidence="1 2">EAG3</strain>
    </source>
</reference>
<sequence>MLKIESYTVEKLEDPFGILSGDRYEFFLELDVPEDDELYSENGVMLRVIFMKDEEKEQISKYEFIENDTKNVLDFELEEDEETAVLTFCREHYNEEEEDSAIENLDN</sequence>
<protein>
    <submittedName>
        <fullName evidence="1">Pullulanase</fullName>
    </submittedName>
</protein>
<dbReference type="RefSeq" id="WP_104849380.1">
    <property type="nucleotide sequence ID" value="NZ_PKOZ01000005.1"/>
</dbReference>
<gene>
    <name evidence="1" type="ORF">CYL18_10055</name>
</gene>
<organism evidence="1 2">
    <name type="scientific">Pradoshia eiseniae</name>
    <dbReference type="NCBI Taxonomy" id="2064768"/>
    <lineage>
        <taxon>Bacteria</taxon>
        <taxon>Bacillati</taxon>
        <taxon>Bacillota</taxon>
        <taxon>Bacilli</taxon>
        <taxon>Bacillales</taxon>
        <taxon>Bacillaceae</taxon>
        <taxon>Pradoshia</taxon>
    </lineage>
</organism>
<evidence type="ECO:0000313" key="2">
    <source>
        <dbReference type="Proteomes" id="UP000239663"/>
    </source>
</evidence>
<evidence type="ECO:0000313" key="1">
    <source>
        <dbReference type="EMBL" id="PQD95120.1"/>
    </source>
</evidence>
<dbReference type="Proteomes" id="UP000239663">
    <property type="component" value="Unassembled WGS sequence"/>
</dbReference>
<accession>A0A2S7MZD0</accession>
<dbReference type="EMBL" id="PKOZ01000005">
    <property type="protein sequence ID" value="PQD95120.1"/>
    <property type="molecule type" value="Genomic_DNA"/>
</dbReference>
<dbReference type="OrthoDB" id="2736409at2"/>
<comment type="caution">
    <text evidence="1">The sequence shown here is derived from an EMBL/GenBank/DDBJ whole genome shotgun (WGS) entry which is preliminary data.</text>
</comment>
<name>A0A2S7MZD0_9BACI</name>
<dbReference type="InterPro" id="IPR045424">
    <property type="entry name" value="DUF6509"/>
</dbReference>
<dbReference type="Pfam" id="PF20119">
    <property type="entry name" value="DUF6509"/>
    <property type="match status" value="1"/>
</dbReference>